<reference evidence="1 2" key="1">
    <citation type="submission" date="2016-05" db="EMBL/GenBank/DDBJ databases">
        <title>Draft genome sequence of a porcine commensal Rothia nasimurium.</title>
        <authorList>
            <person name="Gaiser R.A."/>
            <person name="Van Baarlen P."/>
            <person name="Wells J.M."/>
        </authorList>
    </citation>
    <scope>NUCLEOTIDE SEQUENCE [LARGE SCALE GENOMIC DNA]</scope>
    <source>
        <strain evidence="1 2">PT-32</strain>
    </source>
</reference>
<organism evidence="1 2">
    <name type="scientific">Rothia nasimurium</name>
    <dbReference type="NCBI Taxonomy" id="85336"/>
    <lineage>
        <taxon>Bacteria</taxon>
        <taxon>Bacillati</taxon>
        <taxon>Actinomycetota</taxon>
        <taxon>Actinomycetes</taxon>
        <taxon>Micrococcales</taxon>
        <taxon>Micrococcaceae</taxon>
        <taxon>Rothia</taxon>
    </lineage>
</organism>
<sequence length="597" mass="64672">MWSLDETKRKIDRVRSLPYGSARTAAAEHVARTVEKEGPAPALPLAYLAQVEAYVFGQPTPASFAVFSKLLRLWDTHPEYFDEGTTGILFWQFKWIVGDLTAYPQISQAQARELLYEMRKRYRLAGLGESAPDRAEYMWAAHLGRDDEAEEWRAAWLAHGEDEMDCSSCRHGGILRDYVADQEYERAIEMGAPTEDLCNREPAASHRQLARAYLYLGDGEAAGRHLLRAQATRKDYDPDDLGLEFEILARGGLLAEAFQLLVDYGKRALTLSGDPGDNRNFLHYLVAGLAWAVPRHGDMPTGLRPAENGRPRATLRELYDWALAEARPLAQAFDRRAENTRFTENLREAAEAPALAQLLLPTLGRGAAPGGRPHPAQSVLTRGEIETDGQTGPAGFTPGESAGPRDRAEALLAAGDHAGAFETLHAAGVAPGLLVETLRLWCLVAEKTGGLADLLGPAATAVERAERALAPERQSQKAEPGRTDLLVFLLARELQARLMAVTSPAGQGAADTVSGVVEAYSESGFARRAATLRLFEGELASERGQATPAIEAFLAARQMFADAGLQDSAASALEAAVELLQATGQAARAEALVAESL</sequence>
<proteinExistence type="predicted"/>
<evidence type="ECO:0000313" key="2">
    <source>
        <dbReference type="Proteomes" id="UP000192359"/>
    </source>
</evidence>
<dbReference type="OrthoDB" id="56388at2"/>
<evidence type="ECO:0000313" key="1">
    <source>
        <dbReference type="EMBL" id="ORC17398.1"/>
    </source>
</evidence>
<accession>A0A1Y1RQD2</accession>
<comment type="caution">
    <text evidence="1">The sequence shown here is derived from an EMBL/GenBank/DDBJ whole genome shotgun (WGS) entry which is preliminary data.</text>
</comment>
<keyword evidence="2" id="KW-1185">Reference proteome</keyword>
<evidence type="ECO:0008006" key="3">
    <source>
        <dbReference type="Google" id="ProtNLM"/>
    </source>
</evidence>
<gene>
    <name evidence="1" type="ORF">A7979_03075</name>
</gene>
<dbReference type="Proteomes" id="UP000192359">
    <property type="component" value="Unassembled WGS sequence"/>
</dbReference>
<dbReference type="AlphaFoldDB" id="A0A1Y1RQD2"/>
<name>A0A1Y1RQD2_9MICC</name>
<protein>
    <recommendedName>
        <fullName evidence="3">Tetratricopeptide repeat protein</fullName>
    </recommendedName>
</protein>
<dbReference type="EMBL" id="LXWF01000033">
    <property type="protein sequence ID" value="ORC17398.1"/>
    <property type="molecule type" value="Genomic_DNA"/>
</dbReference>
<dbReference type="RefSeq" id="WP_083091884.1">
    <property type="nucleotide sequence ID" value="NZ_LXWF01000033.1"/>
</dbReference>